<reference evidence="7 8" key="1">
    <citation type="submission" date="2018-08" db="EMBL/GenBank/DDBJ databases">
        <title>A genome reference for cultivated species of the human gut microbiota.</title>
        <authorList>
            <person name="Zou Y."/>
            <person name="Xue W."/>
            <person name="Luo G."/>
        </authorList>
    </citation>
    <scope>NUCLEOTIDE SEQUENCE [LARGE SCALE GENOMIC DNA]</scope>
    <source>
        <strain evidence="7 8">AF18-14</strain>
    </source>
</reference>
<dbReference type="InterPro" id="IPR001150">
    <property type="entry name" value="Gly_radical"/>
</dbReference>
<dbReference type="EMBL" id="QRXI01000010">
    <property type="protein sequence ID" value="RGT94148.1"/>
    <property type="molecule type" value="Genomic_DNA"/>
</dbReference>
<gene>
    <name evidence="7" type="ORF">DWX04_09995</name>
    <name evidence="6" type="ORF">FYJ30_04900</name>
</gene>
<dbReference type="EMBL" id="VULU01000006">
    <property type="protein sequence ID" value="MSS47672.1"/>
    <property type="molecule type" value="Genomic_DNA"/>
</dbReference>
<keyword evidence="7" id="KW-0670">Pyruvate</keyword>
<feature type="domain" description="Glycine radical" evidence="4">
    <location>
        <begin position="548"/>
        <end position="681"/>
    </location>
</feature>
<dbReference type="Proteomes" id="UP000283833">
    <property type="component" value="Unassembled WGS sequence"/>
</dbReference>
<dbReference type="PANTHER" id="PTHR43641:SF2">
    <property type="entry name" value="DEHYDRATASE YBIW-RELATED"/>
    <property type="match status" value="1"/>
</dbReference>
<proteinExistence type="predicted"/>
<evidence type="ECO:0000256" key="2">
    <source>
        <dbReference type="ARBA" id="ARBA00023239"/>
    </source>
</evidence>
<dbReference type="InterPro" id="IPR051215">
    <property type="entry name" value="GRE"/>
</dbReference>
<dbReference type="GO" id="GO:0016829">
    <property type="term" value="F:lyase activity"/>
    <property type="evidence" value="ECO:0007669"/>
    <property type="project" value="UniProtKB-KW"/>
</dbReference>
<dbReference type="InterPro" id="IPR004184">
    <property type="entry name" value="PFL_dom"/>
</dbReference>
<dbReference type="AlphaFoldDB" id="A0A412QT47"/>
<feature type="domain" description="PFL" evidence="5">
    <location>
        <begin position="1"/>
        <end position="557"/>
    </location>
</feature>
<comment type="caution">
    <text evidence="7">The sequence shown here is derived from an EMBL/GenBank/DDBJ whole genome shotgun (WGS) entry which is preliminary data.</text>
</comment>
<protein>
    <submittedName>
        <fullName evidence="7">Pyruvate formate lyase</fullName>
    </submittedName>
</protein>
<evidence type="ECO:0000313" key="7">
    <source>
        <dbReference type="EMBL" id="RGT94148.1"/>
    </source>
</evidence>
<dbReference type="Gene3D" id="3.20.70.20">
    <property type="match status" value="1"/>
</dbReference>
<name>A0A412QT47_PHOVU</name>
<keyword evidence="2 7" id="KW-0456">Lyase</keyword>
<dbReference type="Pfam" id="PF01228">
    <property type="entry name" value="Gly_radical"/>
    <property type="match status" value="1"/>
</dbReference>
<keyword evidence="1 3" id="KW-0556">Organic radical</keyword>
<accession>A0A412QT47</accession>
<dbReference type="Proteomes" id="UP000460950">
    <property type="component" value="Unassembled WGS sequence"/>
</dbReference>
<evidence type="ECO:0000313" key="6">
    <source>
        <dbReference type="EMBL" id="MSS47672.1"/>
    </source>
</evidence>
<dbReference type="Pfam" id="PF02901">
    <property type="entry name" value="PFL-like"/>
    <property type="match status" value="1"/>
</dbReference>
<sequence length="682" mass="76774">MNKDIKRIVKKGILKSVKTIAKTLVSKKYRAYIRACRIMSGKVTFKELLSGFKPFRDEFPGTSLSARLYRQMFLKSNVVFAHNYIYPYDPLKVRLLPDGITALASITPDYAGVLKSDLHSIKSQLSVHSASDNEFVNALYGTIDAVEAKSNSISIHHGGSKRECQLSALFPEILYRDCISLDEAIQKILFYNALFWQVRHWHNGLGRLDLILNPYYMEDVKSGMETYESAKNKLKDFCLLLGRHTSFKSPGLVGDTGQYILLGGIDNEGNNVDNDITRMFLEIFTEIKVPDPKLIFRVNDKTPADTWDLCIKCLSNGCGSPLFMNETLIMDNMVKFGYGREDVWNLGTSACWEPLVIGRSSCQNNPFRSIVACDSLDHVLKGGKNFDTFDSLLSAVKEALAAEVPLVVKDLDYDYSPLMSLFDSDCLSKGRDFSHKGTKYMYQGAQLLGLPNLVNSLLNIKEYVFDRQLVTLDDCRSVIKNNYEGREDLRQLFLATNDRKFGSASTEVLDLCNQLIDCVSHAVEPLKANGNAVKFGLSSPAYISQSVRSPATLDGRKSNEPYAVHISPVSSSIDISEVLRFARSLDYPYNCLNGNVVDFIIPSSYQKHPEKLVAIIRDAFSRGLFQLQLNVLDKQTLIDAKAHPDRYPNLVVRVWGFSAYFNDLPEEYKDNLIVRAETYETA</sequence>
<dbReference type="GO" id="GO:0005829">
    <property type="term" value="C:cytosol"/>
    <property type="evidence" value="ECO:0007669"/>
    <property type="project" value="TreeGrafter"/>
</dbReference>
<evidence type="ECO:0000313" key="9">
    <source>
        <dbReference type="Proteomes" id="UP000460950"/>
    </source>
</evidence>
<evidence type="ECO:0000256" key="3">
    <source>
        <dbReference type="PROSITE-ProRule" id="PRU00493"/>
    </source>
</evidence>
<dbReference type="PROSITE" id="PS51554">
    <property type="entry name" value="PFL"/>
    <property type="match status" value="1"/>
</dbReference>
<dbReference type="PROSITE" id="PS51149">
    <property type="entry name" value="GLY_RADICAL_2"/>
    <property type="match status" value="1"/>
</dbReference>
<dbReference type="SUPFAM" id="SSF51998">
    <property type="entry name" value="PFL-like glycyl radical enzymes"/>
    <property type="match status" value="1"/>
</dbReference>
<organism evidence="7 8">
    <name type="scientific">Phocaeicola vulgatus</name>
    <name type="common">Bacteroides vulgatus</name>
    <dbReference type="NCBI Taxonomy" id="821"/>
    <lineage>
        <taxon>Bacteria</taxon>
        <taxon>Pseudomonadati</taxon>
        <taxon>Bacteroidota</taxon>
        <taxon>Bacteroidia</taxon>
        <taxon>Bacteroidales</taxon>
        <taxon>Bacteroidaceae</taxon>
        <taxon>Phocaeicola</taxon>
    </lineage>
</organism>
<reference evidence="6 9" key="2">
    <citation type="submission" date="2019-09" db="EMBL/GenBank/DDBJ databases">
        <title>In-depth cultivation of the pig gut microbiome towards novel bacterial diversity and tailored functional studies.</title>
        <authorList>
            <person name="Wylensek D."/>
            <person name="Hitch T.C.A."/>
            <person name="Clavel T."/>
        </authorList>
    </citation>
    <scope>NUCLEOTIDE SEQUENCE [LARGE SCALE GENOMIC DNA]</scope>
    <source>
        <strain evidence="6 9">WCA-389-WT-3C</strain>
    </source>
</reference>
<feature type="modified residue" description="Glycine radical" evidence="3">
    <location>
        <position position="656"/>
    </location>
</feature>
<dbReference type="PANTHER" id="PTHR43641">
    <property type="entry name" value="FORMATE ACETYLTRANSFERASE 3-RELATED"/>
    <property type="match status" value="1"/>
</dbReference>
<evidence type="ECO:0000259" key="5">
    <source>
        <dbReference type="PROSITE" id="PS51554"/>
    </source>
</evidence>
<evidence type="ECO:0000256" key="1">
    <source>
        <dbReference type="ARBA" id="ARBA00022818"/>
    </source>
</evidence>
<evidence type="ECO:0000313" key="8">
    <source>
        <dbReference type="Proteomes" id="UP000283833"/>
    </source>
</evidence>
<evidence type="ECO:0000259" key="4">
    <source>
        <dbReference type="PROSITE" id="PS51149"/>
    </source>
</evidence>
<dbReference type="RefSeq" id="WP_016270424.1">
    <property type="nucleotide sequence ID" value="NZ_JAKKWV010000009.1"/>
</dbReference>